<organism evidence="5 6">
    <name type="scientific">Labrys miyagiensis</name>
    <dbReference type="NCBI Taxonomy" id="346912"/>
    <lineage>
        <taxon>Bacteria</taxon>
        <taxon>Pseudomonadati</taxon>
        <taxon>Pseudomonadota</taxon>
        <taxon>Alphaproteobacteria</taxon>
        <taxon>Hyphomicrobiales</taxon>
        <taxon>Xanthobacteraceae</taxon>
        <taxon>Labrys</taxon>
    </lineage>
</organism>
<gene>
    <name evidence="5" type="ORF">GCM10007874_51570</name>
</gene>
<proteinExistence type="predicted"/>
<reference evidence="6" key="1">
    <citation type="journal article" date="2019" name="Int. J. Syst. Evol. Microbiol.">
        <title>The Global Catalogue of Microorganisms (GCM) 10K type strain sequencing project: providing services to taxonomists for standard genome sequencing and annotation.</title>
        <authorList>
            <consortium name="The Broad Institute Genomics Platform"/>
            <consortium name="The Broad Institute Genome Sequencing Center for Infectious Disease"/>
            <person name="Wu L."/>
            <person name="Ma J."/>
        </authorList>
    </citation>
    <scope>NUCLEOTIDE SEQUENCE [LARGE SCALE GENOMIC DNA]</scope>
    <source>
        <strain evidence="6">NBRC 101365</strain>
    </source>
</reference>
<keyword evidence="2" id="KW-0813">Transport</keyword>
<evidence type="ECO:0000256" key="2">
    <source>
        <dbReference type="ARBA" id="ARBA00022448"/>
    </source>
</evidence>
<dbReference type="Proteomes" id="UP001156882">
    <property type="component" value="Unassembled WGS sequence"/>
</dbReference>
<name>A0ABQ6CQP2_9HYPH</name>
<dbReference type="InterPro" id="IPR006311">
    <property type="entry name" value="TAT_signal"/>
</dbReference>
<sequence length="355" mass="38820">MSYQINRRRFTVALGGAVLAGAWARPGFADAKEITVLNWKGYGTDESFALKAFADATGITVKHDYFNSEPEMLTKLRTNPGAYDVVLINSARIQQAQGEGLIDPIDFATIPNTAALSPALKEHANLKADGKIYGCSWVWGMNSLAVRKGITTDTWTIFSDPKYAGKLALFDDAVTSVGIGALLTGQDANDPKDLKAVTGALKAMKPNVKLMWSSEDEWNKAFAANAFDISVYWSGAVVRSIRQAKLPVEFVVPKEGAIGWLDSLAVPATSSKKDDALKFINYMIDPSFYKTWTGVAGAPASANQAAMDQLPADDLNRQIHKPEYLTKLTFMSALPDDRRQSFADLWEEVKAFYAK</sequence>
<comment type="caution">
    <text evidence="5">The sequence shown here is derived from an EMBL/GenBank/DDBJ whole genome shotgun (WGS) entry which is preliminary data.</text>
</comment>
<dbReference type="PANTHER" id="PTHR30222">
    <property type="entry name" value="SPERMIDINE/PUTRESCINE-BINDING PERIPLASMIC PROTEIN"/>
    <property type="match status" value="1"/>
</dbReference>
<keyword evidence="4" id="KW-0574">Periplasm</keyword>
<dbReference type="Pfam" id="PF13416">
    <property type="entry name" value="SBP_bac_8"/>
    <property type="match status" value="1"/>
</dbReference>
<evidence type="ECO:0000256" key="1">
    <source>
        <dbReference type="ARBA" id="ARBA00004418"/>
    </source>
</evidence>
<keyword evidence="3" id="KW-0732">Signal</keyword>
<accession>A0ABQ6CQP2</accession>
<evidence type="ECO:0000256" key="4">
    <source>
        <dbReference type="ARBA" id="ARBA00022764"/>
    </source>
</evidence>
<dbReference type="SUPFAM" id="SSF53850">
    <property type="entry name" value="Periplasmic binding protein-like II"/>
    <property type="match status" value="1"/>
</dbReference>
<evidence type="ECO:0000313" key="6">
    <source>
        <dbReference type="Proteomes" id="UP001156882"/>
    </source>
</evidence>
<evidence type="ECO:0000256" key="3">
    <source>
        <dbReference type="ARBA" id="ARBA00022729"/>
    </source>
</evidence>
<evidence type="ECO:0000313" key="5">
    <source>
        <dbReference type="EMBL" id="GLS22140.1"/>
    </source>
</evidence>
<dbReference type="PRINTS" id="PR00909">
    <property type="entry name" value="SPERMDNBNDNG"/>
</dbReference>
<protein>
    <submittedName>
        <fullName evidence="5">Spermidine/putrescine ABC transporter substrate-binding protein</fullName>
    </submittedName>
</protein>
<comment type="subcellular location">
    <subcellularLocation>
        <location evidence="1">Periplasm</location>
    </subcellularLocation>
</comment>
<dbReference type="Gene3D" id="3.40.190.10">
    <property type="entry name" value="Periplasmic binding protein-like II"/>
    <property type="match status" value="2"/>
</dbReference>
<dbReference type="EMBL" id="BSPC01000058">
    <property type="protein sequence ID" value="GLS22140.1"/>
    <property type="molecule type" value="Genomic_DNA"/>
</dbReference>
<dbReference type="PROSITE" id="PS51318">
    <property type="entry name" value="TAT"/>
    <property type="match status" value="1"/>
</dbReference>
<dbReference type="InterPro" id="IPR001188">
    <property type="entry name" value="Sperm_putr-bd"/>
</dbReference>
<keyword evidence="6" id="KW-1185">Reference proteome</keyword>
<dbReference type="RefSeq" id="WP_284315113.1">
    <property type="nucleotide sequence ID" value="NZ_BSPC01000058.1"/>
</dbReference>
<dbReference type="PANTHER" id="PTHR30222:SF17">
    <property type="entry name" value="SPERMIDINE_PUTRESCINE-BINDING PERIPLASMIC PROTEIN"/>
    <property type="match status" value="1"/>
</dbReference>
<dbReference type="InterPro" id="IPR006059">
    <property type="entry name" value="SBP"/>
</dbReference>